<organism evidence="1 2">
    <name type="scientific">Gigaspora rosea</name>
    <dbReference type="NCBI Taxonomy" id="44941"/>
    <lineage>
        <taxon>Eukaryota</taxon>
        <taxon>Fungi</taxon>
        <taxon>Fungi incertae sedis</taxon>
        <taxon>Mucoromycota</taxon>
        <taxon>Glomeromycotina</taxon>
        <taxon>Glomeromycetes</taxon>
        <taxon>Diversisporales</taxon>
        <taxon>Gigasporaceae</taxon>
        <taxon>Gigaspora</taxon>
    </lineage>
</organism>
<name>A0A397UNU7_9GLOM</name>
<evidence type="ECO:0000313" key="1">
    <source>
        <dbReference type="EMBL" id="RIB09053.1"/>
    </source>
</evidence>
<proteinExistence type="predicted"/>
<reference evidence="1 2" key="1">
    <citation type="submission" date="2018-06" db="EMBL/GenBank/DDBJ databases">
        <title>Comparative genomics reveals the genomic features of Rhizophagus irregularis, R. cerebriforme, R. diaphanum and Gigaspora rosea, and their symbiotic lifestyle signature.</title>
        <authorList>
            <person name="Morin E."/>
            <person name="San Clemente H."/>
            <person name="Chen E.C.H."/>
            <person name="De La Providencia I."/>
            <person name="Hainaut M."/>
            <person name="Kuo A."/>
            <person name="Kohler A."/>
            <person name="Murat C."/>
            <person name="Tang N."/>
            <person name="Roy S."/>
            <person name="Loubradou J."/>
            <person name="Henrissat B."/>
            <person name="Grigoriev I.V."/>
            <person name="Corradi N."/>
            <person name="Roux C."/>
            <person name="Martin F.M."/>
        </authorList>
    </citation>
    <scope>NUCLEOTIDE SEQUENCE [LARGE SCALE GENOMIC DNA]</scope>
    <source>
        <strain evidence="1 2">DAOM 194757</strain>
    </source>
</reference>
<dbReference type="AlphaFoldDB" id="A0A397UNU7"/>
<comment type="caution">
    <text evidence="1">The sequence shown here is derived from an EMBL/GenBank/DDBJ whole genome shotgun (WGS) entry which is preliminary data.</text>
</comment>
<dbReference type="Proteomes" id="UP000266673">
    <property type="component" value="Unassembled WGS sequence"/>
</dbReference>
<dbReference type="EMBL" id="QKWP01001421">
    <property type="protein sequence ID" value="RIB09053.1"/>
    <property type="molecule type" value="Genomic_DNA"/>
</dbReference>
<gene>
    <name evidence="1" type="ORF">C2G38_2209890</name>
</gene>
<evidence type="ECO:0000313" key="2">
    <source>
        <dbReference type="Proteomes" id="UP000266673"/>
    </source>
</evidence>
<protein>
    <submittedName>
        <fullName evidence="1">Uncharacterized protein</fullName>
    </submittedName>
</protein>
<accession>A0A397UNU7</accession>
<sequence>MSNWPLTNELQQKSIINIFEQIIQVNELINSNETSIEKCLEEIISNVEFDAMDNSYNKLGRNIM</sequence>
<keyword evidence="2" id="KW-1185">Reference proteome</keyword>